<feature type="region of interest" description="Disordered" evidence="5">
    <location>
        <begin position="691"/>
        <end position="765"/>
    </location>
</feature>
<dbReference type="GO" id="GO:0005886">
    <property type="term" value="C:plasma membrane"/>
    <property type="evidence" value="ECO:0007669"/>
    <property type="project" value="TreeGrafter"/>
</dbReference>
<evidence type="ECO:0000256" key="4">
    <source>
        <dbReference type="ARBA" id="ARBA00023136"/>
    </source>
</evidence>
<evidence type="ECO:0000256" key="3">
    <source>
        <dbReference type="ARBA" id="ARBA00022989"/>
    </source>
</evidence>
<proteinExistence type="predicted"/>
<keyword evidence="2 6" id="KW-0812">Transmembrane</keyword>
<keyword evidence="3 6" id="KW-1133">Transmembrane helix</keyword>
<feature type="transmembrane region" description="Helical" evidence="6">
    <location>
        <begin position="472"/>
        <end position="496"/>
    </location>
</feature>
<feature type="compositionally biased region" description="Polar residues" evidence="5">
    <location>
        <begin position="742"/>
        <end position="755"/>
    </location>
</feature>
<evidence type="ECO:0000256" key="6">
    <source>
        <dbReference type="SAM" id="Phobius"/>
    </source>
</evidence>
<dbReference type="FunFam" id="1.20.1250.20:FF:000088">
    <property type="entry name" value="MFS multidrug transporter, putative"/>
    <property type="match status" value="1"/>
</dbReference>
<feature type="transmembrane region" description="Helical" evidence="6">
    <location>
        <begin position="652"/>
        <end position="672"/>
    </location>
</feature>
<evidence type="ECO:0000256" key="5">
    <source>
        <dbReference type="SAM" id="MobiDB-lite"/>
    </source>
</evidence>
<evidence type="ECO:0000256" key="2">
    <source>
        <dbReference type="ARBA" id="ARBA00022692"/>
    </source>
</evidence>
<dbReference type="SUPFAM" id="SSF103473">
    <property type="entry name" value="MFS general substrate transporter"/>
    <property type="match status" value="1"/>
</dbReference>
<protein>
    <submittedName>
        <fullName evidence="8">MFS multidrug transporter</fullName>
    </submittedName>
</protein>
<feature type="transmembrane region" description="Helical" evidence="6">
    <location>
        <begin position="393"/>
        <end position="413"/>
    </location>
</feature>
<comment type="caution">
    <text evidence="8">The sequence shown here is derived from an EMBL/GenBank/DDBJ whole genome shotgun (WGS) entry which is preliminary data.</text>
</comment>
<feature type="transmembrane region" description="Helical" evidence="6">
    <location>
        <begin position="578"/>
        <end position="601"/>
    </location>
</feature>
<evidence type="ECO:0000259" key="7">
    <source>
        <dbReference type="PROSITE" id="PS50850"/>
    </source>
</evidence>
<feature type="compositionally biased region" description="Low complexity" evidence="5">
    <location>
        <begin position="166"/>
        <end position="190"/>
    </location>
</feature>
<dbReference type="InterPro" id="IPR011701">
    <property type="entry name" value="MFS"/>
</dbReference>
<dbReference type="Proteomes" id="UP000245956">
    <property type="component" value="Unassembled WGS sequence"/>
</dbReference>
<dbReference type="Gene3D" id="1.20.1250.20">
    <property type="entry name" value="MFS general substrate transporter like domains"/>
    <property type="match status" value="1"/>
</dbReference>
<dbReference type="InterPro" id="IPR036259">
    <property type="entry name" value="MFS_trans_sf"/>
</dbReference>
<dbReference type="InterPro" id="IPR020846">
    <property type="entry name" value="MFS_dom"/>
</dbReference>
<feature type="transmembrane region" description="Helical" evidence="6">
    <location>
        <begin position="362"/>
        <end position="381"/>
    </location>
</feature>
<feature type="region of interest" description="Disordered" evidence="5">
    <location>
        <begin position="164"/>
        <end position="208"/>
    </location>
</feature>
<dbReference type="PANTHER" id="PTHR23502:SF13">
    <property type="entry name" value="MULTIDRUG TRANSPORTER, PUTATIVE (AFU_ORTHOLOGUE AFUA_2G12550)-RELATED"/>
    <property type="match status" value="1"/>
</dbReference>
<feature type="domain" description="Major facilitator superfamily (MFS) profile" evidence="7">
    <location>
        <begin position="240"/>
        <end position="679"/>
    </location>
</feature>
<evidence type="ECO:0000313" key="8">
    <source>
        <dbReference type="EMBL" id="PWI75657.1"/>
    </source>
</evidence>
<evidence type="ECO:0000313" key="9">
    <source>
        <dbReference type="Proteomes" id="UP000245956"/>
    </source>
</evidence>
<reference evidence="8 9" key="1">
    <citation type="journal article" date="2016" name="Front. Microbiol.">
        <title>Genome and transcriptome sequences reveal the specific parasitism of the nematophagous Purpureocillium lilacinum 36-1.</title>
        <authorList>
            <person name="Xie J."/>
            <person name="Li S."/>
            <person name="Mo C."/>
            <person name="Xiao X."/>
            <person name="Peng D."/>
            <person name="Wang G."/>
            <person name="Xiao Y."/>
        </authorList>
    </citation>
    <scope>NUCLEOTIDE SEQUENCE [LARGE SCALE GENOMIC DNA]</scope>
    <source>
        <strain evidence="8 9">36-1</strain>
    </source>
</reference>
<feature type="region of interest" description="Disordered" evidence="5">
    <location>
        <begin position="126"/>
        <end position="148"/>
    </location>
</feature>
<feature type="transmembrane region" description="Helical" evidence="6">
    <location>
        <begin position="622"/>
        <end position="640"/>
    </location>
</feature>
<feature type="transmembrane region" description="Helical" evidence="6">
    <location>
        <begin position="508"/>
        <end position="530"/>
    </location>
</feature>
<dbReference type="PANTHER" id="PTHR23502">
    <property type="entry name" value="MAJOR FACILITATOR SUPERFAMILY"/>
    <property type="match status" value="1"/>
</dbReference>
<gene>
    <name evidence="8" type="ORF">PCL_06315</name>
</gene>
<dbReference type="EMBL" id="LCWV01000002">
    <property type="protein sequence ID" value="PWI75657.1"/>
    <property type="molecule type" value="Genomic_DNA"/>
</dbReference>
<dbReference type="AlphaFoldDB" id="A0A2U3EMB1"/>
<sequence>MHAPVGFCFRSHRERLEDGGHPSIILLPPRTHPPKGVMSVPGGCGRWTHASLVAPSGPRCPSARMAHWREGMEDCAGSGGFGAIPTFTDEDRKQVLLARAVSWGSYDKIKGFPPKTTHACLVSLTRGERSHQQPSPRMPATHFSEDPPQVINQRDLDLANEKLKASHSNDNNGINNAANADHINGAAGHNMNGSGSDSAENTPGGAQMEKVGTFDKYEITEDDCYEELGYSFPTWKKWYILTVIFWVQVSMNFNTSLYSNAIPGITEEFGVSDQAARCGAMIFLVLYAFGCELWAPWSEEFGRWPVLQLSLFLVNIWQLPVALAPNFASIMVGRALGGLSSAGGSVTLGMIADLWEADVQQYAVAYVVFSSVGGSVLGPIVGGFTEKYLDWRWSIWVQLILGGFVQIVHFLTVPETRTTIMMNRIAKRRRKENPGANIWGPDELVPFRDRFSAKEILTTWIRPFKMFLTEPIVLVLSLLSGFSDALIFMFIQSFALVYKQWHFGTVEIGLSFIPIGIGYVIAWLLFIPAIKRNIKERAAKPNDERAQYESRLWFLLYTAPCLPIGLIGFAWTIQGPPIHWIGSMIFVAIVGIANYAIYMATIDYMICAYGPYSASATGGNGWARDFLAGVLTIPAVPFFTNIGASSGKNLEYASTILFCISFVLVVAVYIIYWKGPVLRHRSPFAQRLADQRQTQLNEGRRGSIPYDPDERRGSQASASGVRPDYARRYSQQHRFFGESRVTPRQTPRGTPSASRRPSMANLAKK</sequence>
<feature type="compositionally biased region" description="Polar residues" evidence="5">
    <location>
        <begin position="191"/>
        <end position="201"/>
    </location>
</feature>
<feature type="transmembrane region" description="Helical" evidence="6">
    <location>
        <begin position="335"/>
        <end position="355"/>
    </location>
</feature>
<name>A0A2U3EMB1_PURLI</name>
<organism evidence="8 9">
    <name type="scientific">Purpureocillium lilacinum</name>
    <name type="common">Paecilomyces lilacinus</name>
    <dbReference type="NCBI Taxonomy" id="33203"/>
    <lineage>
        <taxon>Eukaryota</taxon>
        <taxon>Fungi</taxon>
        <taxon>Dikarya</taxon>
        <taxon>Ascomycota</taxon>
        <taxon>Pezizomycotina</taxon>
        <taxon>Sordariomycetes</taxon>
        <taxon>Hypocreomycetidae</taxon>
        <taxon>Hypocreales</taxon>
        <taxon>Ophiocordycipitaceae</taxon>
        <taxon>Purpureocillium</taxon>
    </lineage>
</organism>
<dbReference type="PROSITE" id="PS50850">
    <property type="entry name" value="MFS"/>
    <property type="match status" value="1"/>
</dbReference>
<keyword evidence="4 6" id="KW-0472">Membrane</keyword>
<dbReference type="GO" id="GO:0022857">
    <property type="term" value="F:transmembrane transporter activity"/>
    <property type="evidence" value="ECO:0007669"/>
    <property type="project" value="InterPro"/>
</dbReference>
<comment type="subcellular location">
    <subcellularLocation>
        <location evidence="1">Membrane</location>
        <topology evidence="1">Multi-pass membrane protein</topology>
    </subcellularLocation>
</comment>
<evidence type="ECO:0000256" key="1">
    <source>
        <dbReference type="ARBA" id="ARBA00004141"/>
    </source>
</evidence>
<dbReference type="Pfam" id="PF07690">
    <property type="entry name" value="MFS_1"/>
    <property type="match status" value="1"/>
</dbReference>
<accession>A0A2U3EMB1</accession>
<feature type="transmembrane region" description="Helical" evidence="6">
    <location>
        <begin position="551"/>
        <end position="572"/>
    </location>
</feature>